<dbReference type="AlphaFoldDB" id="A0A316EI03"/>
<evidence type="ECO:0000256" key="1">
    <source>
        <dbReference type="ARBA" id="ARBA00023015"/>
    </source>
</evidence>
<evidence type="ECO:0000259" key="3">
    <source>
        <dbReference type="PROSITE" id="PS50921"/>
    </source>
</evidence>
<dbReference type="Pfam" id="PF03861">
    <property type="entry name" value="ANTAR"/>
    <property type="match status" value="1"/>
</dbReference>
<dbReference type="InterPro" id="IPR005561">
    <property type="entry name" value="ANTAR"/>
</dbReference>
<dbReference type="EMBL" id="QGGR01000032">
    <property type="protein sequence ID" value="PWK31661.1"/>
    <property type="molecule type" value="Genomic_DNA"/>
</dbReference>
<comment type="caution">
    <text evidence="4">The sequence shown here is derived from an EMBL/GenBank/DDBJ whole genome shotgun (WGS) entry which is preliminary data.</text>
</comment>
<dbReference type="Proteomes" id="UP000245697">
    <property type="component" value="Unassembled WGS sequence"/>
</dbReference>
<name>A0A316EI03_9ACTN</name>
<dbReference type="Gene3D" id="3.30.450.40">
    <property type="match status" value="1"/>
</dbReference>
<evidence type="ECO:0000256" key="2">
    <source>
        <dbReference type="ARBA" id="ARBA00023163"/>
    </source>
</evidence>
<feature type="domain" description="ANTAR" evidence="3">
    <location>
        <begin position="164"/>
        <end position="225"/>
    </location>
</feature>
<dbReference type="InterPro" id="IPR036388">
    <property type="entry name" value="WH-like_DNA-bd_sf"/>
</dbReference>
<keyword evidence="1" id="KW-0805">Transcription regulation</keyword>
<dbReference type="SMART" id="SM01012">
    <property type="entry name" value="ANTAR"/>
    <property type="match status" value="1"/>
</dbReference>
<dbReference type="Gene3D" id="1.10.10.10">
    <property type="entry name" value="Winged helix-like DNA-binding domain superfamily/Winged helix DNA-binding domain"/>
    <property type="match status" value="1"/>
</dbReference>
<protein>
    <submittedName>
        <fullName evidence="4">GAF domain-containing protein</fullName>
    </submittedName>
</protein>
<keyword evidence="2" id="KW-0804">Transcription</keyword>
<gene>
    <name evidence="4" type="ORF">BC793_13210</name>
</gene>
<dbReference type="OrthoDB" id="3294302at2"/>
<accession>A0A316EI03</accession>
<sequence length="228" mass="23417">MAAAFIALAVTPDDAVDLDAQLNTLVQMVVDRVIAVDYASVTAACDGAYATVATSSDLATAVDQAQYDDQAGPCLQSLEESTPVGVRNISTTIKWPGFREAALTMGLHASVSIPLFSGSGDTIAALNLYARDAAAMAPLIAGVPAMFDPDLPLPADRDDLPSLDAGGEELLTGFAEALAARSTIQLALGIIMGHTEAPATDAYIALRLRAADAGVSLLTAAETVIAKR</sequence>
<dbReference type="RefSeq" id="WP_158319525.1">
    <property type="nucleotide sequence ID" value="NZ_BONA01000088.1"/>
</dbReference>
<proteinExistence type="predicted"/>
<dbReference type="InterPro" id="IPR003018">
    <property type="entry name" value="GAF"/>
</dbReference>
<dbReference type="GO" id="GO:0003723">
    <property type="term" value="F:RNA binding"/>
    <property type="evidence" value="ECO:0007669"/>
    <property type="project" value="InterPro"/>
</dbReference>
<evidence type="ECO:0000313" key="5">
    <source>
        <dbReference type="Proteomes" id="UP000245697"/>
    </source>
</evidence>
<evidence type="ECO:0000313" key="4">
    <source>
        <dbReference type="EMBL" id="PWK31661.1"/>
    </source>
</evidence>
<reference evidence="4 5" key="1">
    <citation type="submission" date="2018-05" db="EMBL/GenBank/DDBJ databases">
        <title>Genomic Encyclopedia of Archaeal and Bacterial Type Strains, Phase II (KMG-II): from individual species to whole genera.</title>
        <authorList>
            <person name="Goeker M."/>
        </authorList>
    </citation>
    <scope>NUCLEOTIDE SEQUENCE [LARGE SCALE GENOMIC DNA]</scope>
    <source>
        <strain evidence="4 5">DSM 45184</strain>
    </source>
</reference>
<dbReference type="SUPFAM" id="SSF55781">
    <property type="entry name" value="GAF domain-like"/>
    <property type="match status" value="1"/>
</dbReference>
<organism evidence="4 5">
    <name type="scientific">Actinoplanes xinjiangensis</name>
    <dbReference type="NCBI Taxonomy" id="512350"/>
    <lineage>
        <taxon>Bacteria</taxon>
        <taxon>Bacillati</taxon>
        <taxon>Actinomycetota</taxon>
        <taxon>Actinomycetes</taxon>
        <taxon>Micromonosporales</taxon>
        <taxon>Micromonosporaceae</taxon>
        <taxon>Actinoplanes</taxon>
    </lineage>
</organism>
<dbReference type="InterPro" id="IPR029016">
    <property type="entry name" value="GAF-like_dom_sf"/>
</dbReference>
<dbReference type="Pfam" id="PF01590">
    <property type="entry name" value="GAF"/>
    <property type="match status" value="1"/>
</dbReference>
<dbReference type="PROSITE" id="PS50921">
    <property type="entry name" value="ANTAR"/>
    <property type="match status" value="1"/>
</dbReference>
<keyword evidence="5" id="KW-1185">Reference proteome</keyword>